<reference evidence="2 3" key="1">
    <citation type="journal article" date="2018" name="Nat. Ecol. Evol.">
        <title>Pezizomycetes genomes reveal the molecular basis of ectomycorrhizal truffle lifestyle.</title>
        <authorList>
            <person name="Murat C."/>
            <person name="Payen T."/>
            <person name="Noel B."/>
            <person name="Kuo A."/>
            <person name="Morin E."/>
            <person name="Chen J."/>
            <person name="Kohler A."/>
            <person name="Krizsan K."/>
            <person name="Balestrini R."/>
            <person name="Da Silva C."/>
            <person name="Montanini B."/>
            <person name="Hainaut M."/>
            <person name="Levati E."/>
            <person name="Barry K.W."/>
            <person name="Belfiori B."/>
            <person name="Cichocki N."/>
            <person name="Clum A."/>
            <person name="Dockter R.B."/>
            <person name="Fauchery L."/>
            <person name="Guy J."/>
            <person name="Iotti M."/>
            <person name="Le Tacon F."/>
            <person name="Lindquist E.A."/>
            <person name="Lipzen A."/>
            <person name="Malagnac F."/>
            <person name="Mello A."/>
            <person name="Molinier V."/>
            <person name="Miyauchi S."/>
            <person name="Poulain J."/>
            <person name="Riccioni C."/>
            <person name="Rubini A."/>
            <person name="Sitrit Y."/>
            <person name="Splivallo R."/>
            <person name="Traeger S."/>
            <person name="Wang M."/>
            <person name="Zifcakova L."/>
            <person name="Wipf D."/>
            <person name="Zambonelli A."/>
            <person name="Paolocci F."/>
            <person name="Nowrousian M."/>
            <person name="Ottonello S."/>
            <person name="Baldrian P."/>
            <person name="Spatafora J.W."/>
            <person name="Henrissat B."/>
            <person name="Nagy L.G."/>
            <person name="Aury J.M."/>
            <person name="Wincker P."/>
            <person name="Grigoriev I.V."/>
            <person name="Bonfante P."/>
            <person name="Martin F.M."/>
        </authorList>
    </citation>
    <scope>NUCLEOTIDE SEQUENCE [LARGE SCALE GENOMIC DNA]</scope>
    <source>
        <strain evidence="2 3">CCBAS932</strain>
    </source>
</reference>
<gene>
    <name evidence="2" type="ORF">P167DRAFT_576678</name>
</gene>
<evidence type="ECO:0000313" key="3">
    <source>
        <dbReference type="Proteomes" id="UP000277580"/>
    </source>
</evidence>
<feature type="region of interest" description="Disordered" evidence="1">
    <location>
        <begin position="549"/>
        <end position="583"/>
    </location>
</feature>
<dbReference type="AlphaFoldDB" id="A0A3N4KHL5"/>
<dbReference type="OrthoDB" id="10644063at2759"/>
<feature type="compositionally biased region" description="Acidic residues" evidence="1">
    <location>
        <begin position="137"/>
        <end position="151"/>
    </location>
</feature>
<evidence type="ECO:0000313" key="2">
    <source>
        <dbReference type="EMBL" id="RPB10037.1"/>
    </source>
</evidence>
<dbReference type="EMBL" id="ML119146">
    <property type="protein sequence ID" value="RPB10037.1"/>
    <property type="molecule type" value="Genomic_DNA"/>
</dbReference>
<proteinExistence type="predicted"/>
<name>A0A3N4KHL5_9PEZI</name>
<evidence type="ECO:0000256" key="1">
    <source>
        <dbReference type="SAM" id="MobiDB-lite"/>
    </source>
</evidence>
<sequence>MAPRAPKNDVLGTLSLEEQIAAYHHYPIKRIRGFVNGNIKAQYQKNDPQQPIPRKIAFADAAPKLQSGMQELEDDVDRLRGTLKLAQRATPLGKHTLMKTKIRQAREKALGYSDENFMCGRGITKWRHDFPDGNLPSDDEEEDDEDEDDAEQVDVRMTTGTIAGNITGNKDPQIAIANLCAKRDEAAQWVHSQWRFYPASKEVMRKGANIAHMLHRDYLALAYNLKDHEFSCIPRKQIDKSAPREFQEKAQNVQTKISSSSTLSQKDIPEGSRRLNADIRAFVDWSHDNLSVAVFVEDGKTNFKFIPSDHCPEEPHEGGEANVELTMSQLSRLTDQLKSITKGPMLSKPKPFMLSSPSSGGKVVAYRDRLLAVESSPGIYHLMSISQHFLHTPASLAAEPNIVNASLISNRMLHRVKERSSTEKMAIKTHCKGIVGVAHMGYHTLNTASASRAMRRIGDCLIEVAWSSTIREALSGGDVQVSEDMISTWETRTDWRAFRSQKTADLEIYLFAKSNDAGLIEPNEGLTRSKAAGQRLIENRQMALRLAKHESQRMVKRGQAGETTHTYSDSEEENEDSDPEGVD</sequence>
<keyword evidence="3" id="KW-1185">Reference proteome</keyword>
<dbReference type="Proteomes" id="UP000277580">
    <property type="component" value="Unassembled WGS sequence"/>
</dbReference>
<organism evidence="2 3">
    <name type="scientific">Morchella conica CCBAS932</name>
    <dbReference type="NCBI Taxonomy" id="1392247"/>
    <lineage>
        <taxon>Eukaryota</taxon>
        <taxon>Fungi</taxon>
        <taxon>Dikarya</taxon>
        <taxon>Ascomycota</taxon>
        <taxon>Pezizomycotina</taxon>
        <taxon>Pezizomycetes</taxon>
        <taxon>Pezizales</taxon>
        <taxon>Morchellaceae</taxon>
        <taxon>Morchella</taxon>
    </lineage>
</organism>
<protein>
    <submittedName>
        <fullName evidence="2">Uncharacterized protein</fullName>
    </submittedName>
</protein>
<feature type="region of interest" description="Disordered" evidence="1">
    <location>
        <begin position="128"/>
        <end position="151"/>
    </location>
</feature>
<dbReference type="InParanoid" id="A0A3N4KHL5"/>
<accession>A0A3N4KHL5</accession>
<feature type="compositionally biased region" description="Acidic residues" evidence="1">
    <location>
        <begin position="569"/>
        <end position="583"/>
    </location>
</feature>